<organism evidence="6 7">
    <name type="scientific">Halomonas beimenensis</name>
    <dbReference type="NCBI Taxonomy" id="475662"/>
    <lineage>
        <taxon>Bacteria</taxon>
        <taxon>Pseudomonadati</taxon>
        <taxon>Pseudomonadota</taxon>
        <taxon>Gammaproteobacteria</taxon>
        <taxon>Oceanospirillales</taxon>
        <taxon>Halomonadaceae</taxon>
        <taxon>Halomonas</taxon>
    </lineage>
</organism>
<dbReference type="GO" id="GO:0003677">
    <property type="term" value="F:DNA binding"/>
    <property type="evidence" value="ECO:0007669"/>
    <property type="project" value="UniProtKB-KW"/>
</dbReference>
<sequence length="95" mass="10999">MGCLAKDRDEQLAFYDYPAEYWVHIRTTNPIESTFATVRLRSKRSRNRGSLAMVFKLLQSAEKRIKGFSKLELVVNNDRFQDGEQVIDQSDRTAA</sequence>
<dbReference type="Proteomes" id="UP000219993">
    <property type="component" value="Chromosome"/>
</dbReference>
<evidence type="ECO:0000256" key="3">
    <source>
        <dbReference type="ARBA" id="ARBA00022578"/>
    </source>
</evidence>
<dbReference type="GO" id="GO:0006313">
    <property type="term" value="P:DNA transposition"/>
    <property type="evidence" value="ECO:0007669"/>
    <property type="project" value="InterPro"/>
</dbReference>
<evidence type="ECO:0000256" key="5">
    <source>
        <dbReference type="ARBA" id="ARBA00023172"/>
    </source>
</evidence>
<keyword evidence="5" id="KW-0233">DNA recombination</keyword>
<keyword evidence="7" id="KW-1185">Reference proteome</keyword>
<protein>
    <submittedName>
        <fullName evidence="6">Transposase</fullName>
    </submittedName>
</protein>
<keyword evidence="3" id="KW-0815">Transposition</keyword>
<name>A0A291P717_9GAMM</name>
<dbReference type="InterPro" id="IPR001207">
    <property type="entry name" value="Transposase_mutator"/>
</dbReference>
<comment type="function">
    <text evidence="1">Required for the transposition of the insertion element.</text>
</comment>
<evidence type="ECO:0000256" key="1">
    <source>
        <dbReference type="ARBA" id="ARBA00002190"/>
    </source>
</evidence>
<evidence type="ECO:0000313" key="7">
    <source>
        <dbReference type="Proteomes" id="UP000219993"/>
    </source>
</evidence>
<keyword evidence="4" id="KW-0238">DNA-binding</keyword>
<dbReference type="GO" id="GO:0004803">
    <property type="term" value="F:transposase activity"/>
    <property type="evidence" value="ECO:0007669"/>
    <property type="project" value="InterPro"/>
</dbReference>
<proteinExistence type="inferred from homology"/>
<comment type="similarity">
    <text evidence="2">Belongs to the transposase mutator family.</text>
</comment>
<dbReference type="EMBL" id="CP021435">
    <property type="protein sequence ID" value="ATJ82668.1"/>
    <property type="molecule type" value="Genomic_DNA"/>
</dbReference>
<dbReference type="AlphaFoldDB" id="A0A291P717"/>
<dbReference type="KEGG" id="hbe:BEI_1681"/>
<dbReference type="PANTHER" id="PTHR33217">
    <property type="entry name" value="TRANSPOSASE FOR INSERTION SEQUENCE ELEMENT IS1081"/>
    <property type="match status" value="1"/>
</dbReference>
<accession>A0A291P717</accession>
<evidence type="ECO:0000256" key="4">
    <source>
        <dbReference type="ARBA" id="ARBA00023125"/>
    </source>
</evidence>
<evidence type="ECO:0000256" key="2">
    <source>
        <dbReference type="ARBA" id="ARBA00010961"/>
    </source>
</evidence>
<gene>
    <name evidence="6" type="ORF">BEI_1681</name>
</gene>
<dbReference type="PANTHER" id="PTHR33217:SF9">
    <property type="entry name" value="MUTATOR FAMILY TRANSPOSASE"/>
    <property type="match status" value="1"/>
</dbReference>
<evidence type="ECO:0000313" key="6">
    <source>
        <dbReference type="EMBL" id="ATJ82668.1"/>
    </source>
</evidence>
<reference evidence="6 7" key="1">
    <citation type="journal article" date="2017" name="Sci. Rep.">
        <title>Revealing the Saline Adaptation Strategies of the Halophilic Bacterium Halomonas beimenensis through High-throughput Omics and Transposon Mutagenesis Approaches.</title>
        <authorList>
            <person name="Chen Y.H."/>
            <person name="Lin S.S."/>
            <person name="Shyu Y.T."/>
        </authorList>
    </citation>
    <scope>NUCLEOTIDE SEQUENCE [LARGE SCALE GENOMIC DNA]</scope>
    <source>
        <strain evidence="6 7">NTU-111</strain>
    </source>
</reference>